<gene>
    <name evidence="1" type="ordered locus">CBO1684</name>
</gene>
<dbReference type="AlphaFoldDB" id="A5I2F3"/>
<dbReference type="GeneID" id="5185939"/>
<evidence type="ECO:0000313" key="1">
    <source>
        <dbReference type="EMBL" id="CAL83220.1"/>
    </source>
</evidence>
<protein>
    <submittedName>
        <fullName evidence="1">Phage protein</fullName>
    </submittedName>
</protein>
<proteinExistence type="predicted"/>
<dbReference type="Proteomes" id="UP000001986">
    <property type="component" value="Chromosome"/>
</dbReference>
<evidence type="ECO:0000313" key="2">
    <source>
        <dbReference type="Proteomes" id="UP000001986"/>
    </source>
</evidence>
<sequence length="55" mass="6539">MSSFYKAKEVAKILDISVTQSYRIIKKLNEELDKKGYITIAGRVPKKYFEEKYYI</sequence>
<organism evidence="1 2">
    <name type="scientific">Clostridium botulinum (strain Hall / ATCC 3502 / NCTC 13319 / Type A)</name>
    <dbReference type="NCBI Taxonomy" id="441771"/>
    <lineage>
        <taxon>Bacteria</taxon>
        <taxon>Bacillati</taxon>
        <taxon>Bacillota</taxon>
        <taxon>Clostridia</taxon>
        <taxon>Eubacteriales</taxon>
        <taxon>Clostridiaceae</taxon>
        <taxon>Clostridium</taxon>
    </lineage>
</organism>
<accession>A5I2F3</accession>
<dbReference type="EMBL" id="AM412317">
    <property type="protein sequence ID" value="CAL83220.1"/>
    <property type="molecule type" value="Genomic_DNA"/>
</dbReference>
<dbReference type="HOGENOM" id="CLU_173913_3_0_9"/>
<keyword evidence="2" id="KW-1185">Reference proteome</keyword>
<name>A5I2F3_CLOBH</name>
<reference evidence="1 2" key="1">
    <citation type="journal article" date="2007" name="Genome Res.">
        <title>Genome sequence of a proteolytic (Group I) Clostridium botulinum strain Hall A and comparative analysis of the clostridial genomes.</title>
        <authorList>
            <person name="Sebaihia M."/>
            <person name="Peck M.W."/>
            <person name="Minton N.P."/>
            <person name="Thomson N.R."/>
            <person name="Holden M.T.G."/>
            <person name="Mitchell W.J."/>
            <person name="Carter A.T."/>
            <person name="Bentley S.D."/>
            <person name="Mason D.R."/>
            <person name="Crossman L."/>
            <person name="Paul C.J."/>
            <person name="Ivens A."/>
            <person name="Wells-Bennik M.H.J."/>
            <person name="Davis I.J."/>
            <person name="Cerdeno-Tarraga A.M."/>
            <person name="Churcher C."/>
            <person name="Quail M.A."/>
            <person name="Chillingworth T."/>
            <person name="Feltwell T."/>
            <person name="Fraser A."/>
            <person name="Goodhead I."/>
            <person name="Hance Z."/>
            <person name="Jagels K."/>
            <person name="Larke N."/>
            <person name="Maddison M."/>
            <person name="Moule S."/>
            <person name="Mungall K."/>
            <person name="Norbertczak H."/>
            <person name="Rabbinowitsch E."/>
            <person name="Sanders M."/>
            <person name="Simmonds M."/>
            <person name="White B."/>
            <person name="Whithead S."/>
            <person name="Parkhill J."/>
        </authorList>
    </citation>
    <scope>NUCLEOTIDE SEQUENCE [LARGE SCALE GENOMIC DNA]</scope>
    <source>
        <strain evidence="2">Hall / ATCC 3502 / NCTC 13319 / Type A [Sanger]</strain>
    </source>
</reference>
<dbReference type="KEGG" id="cbo:CBO1684"/>
<dbReference type="PATRIC" id="fig|413999.7.peg.1653"/>